<proteinExistence type="predicted"/>
<dbReference type="AlphaFoldDB" id="A0ABD5JJA0"/>
<evidence type="ECO:0000313" key="1">
    <source>
        <dbReference type="EMBL" id="MEE4588517.1"/>
    </source>
</evidence>
<dbReference type="EMBL" id="JAZBJQ010000034">
    <property type="protein sequence ID" value="MEE4588517.1"/>
    <property type="molecule type" value="Genomic_DNA"/>
</dbReference>
<comment type="caution">
    <text evidence="1">The sequence shown here is derived from an EMBL/GenBank/DDBJ whole genome shotgun (WGS) entry which is preliminary data.</text>
</comment>
<accession>A0ABD5JJA0</accession>
<gene>
    <name evidence="1" type="ORF">V2K49_36565</name>
</gene>
<organism evidence="1 2">
    <name type="scientific">Streptomyces antimycoticus</name>
    <dbReference type="NCBI Taxonomy" id="68175"/>
    <lineage>
        <taxon>Bacteria</taxon>
        <taxon>Bacillati</taxon>
        <taxon>Actinomycetota</taxon>
        <taxon>Actinomycetes</taxon>
        <taxon>Kitasatosporales</taxon>
        <taxon>Streptomycetaceae</taxon>
        <taxon>Streptomyces</taxon>
        <taxon>Streptomyces violaceusniger group</taxon>
    </lineage>
</organism>
<name>A0ABD5JJA0_9ACTN</name>
<reference evidence="1 2" key="1">
    <citation type="submission" date="2023-11" db="EMBL/GenBank/DDBJ databases">
        <title>30 novel species of actinomycetes from the DSMZ collection.</title>
        <authorList>
            <person name="Nouioui I."/>
        </authorList>
    </citation>
    <scope>NUCLEOTIDE SEQUENCE [LARGE SCALE GENOMIC DNA]</scope>
    <source>
        <strain evidence="1 2">DSM 41602</strain>
    </source>
</reference>
<dbReference type="Proteomes" id="UP001354649">
    <property type="component" value="Unassembled WGS sequence"/>
</dbReference>
<evidence type="ECO:0000313" key="2">
    <source>
        <dbReference type="Proteomes" id="UP001354649"/>
    </source>
</evidence>
<protein>
    <submittedName>
        <fullName evidence="1">Uncharacterized protein</fullName>
    </submittedName>
</protein>
<sequence length="63" mass="6903">MRRVPRQVHGRYGGHGQEESGILLLTAAARHGAQLCFAVTPYRAISPWSALSHGVELWQFACG</sequence>